<evidence type="ECO:0000256" key="8">
    <source>
        <dbReference type="ARBA" id="ARBA00023141"/>
    </source>
</evidence>
<dbReference type="EMBL" id="LS483476">
    <property type="protein sequence ID" value="SQI53227.1"/>
    <property type="molecule type" value="Genomic_DNA"/>
</dbReference>
<dbReference type="InterPro" id="IPR044643">
    <property type="entry name" value="TrpF_fam"/>
</dbReference>
<dbReference type="EC" id="5.3.1.24" evidence="4 10"/>
<evidence type="ECO:0000256" key="4">
    <source>
        <dbReference type="ARBA" id="ARBA00012572"/>
    </source>
</evidence>
<dbReference type="FunFam" id="3.20.20.70:FF:000075">
    <property type="entry name" value="Tryptophan biosynthesis protein TRP1"/>
    <property type="match status" value="1"/>
</dbReference>
<keyword evidence="7 10" id="KW-0822">Tryptophan biosynthesis</keyword>
<dbReference type="KEGG" id="blen:NCTC4824_00715"/>
<dbReference type="Proteomes" id="UP000249134">
    <property type="component" value="Chromosome 1"/>
</dbReference>
<evidence type="ECO:0000256" key="10">
    <source>
        <dbReference type="HAMAP-Rule" id="MF_00135"/>
    </source>
</evidence>
<dbReference type="HAMAP" id="MF_00135">
    <property type="entry name" value="PRAI"/>
    <property type="match status" value="1"/>
</dbReference>
<reference evidence="12 13" key="1">
    <citation type="submission" date="2018-06" db="EMBL/GenBank/DDBJ databases">
        <authorList>
            <consortium name="Pathogen Informatics"/>
            <person name="Doyle S."/>
        </authorList>
    </citation>
    <scope>NUCLEOTIDE SEQUENCE [LARGE SCALE GENOMIC DNA]</scope>
    <source>
        <strain evidence="12 13">NCTC4824</strain>
    </source>
</reference>
<evidence type="ECO:0000313" key="12">
    <source>
        <dbReference type="EMBL" id="SQI53227.1"/>
    </source>
</evidence>
<keyword evidence="8 10" id="KW-0057">Aromatic amino acid biosynthesis</keyword>
<proteinExistence type="inferred from homology"/>
<dbReference type="AlphaFoldDB" id="A0A2X4VM46"/>
<evidence type="ECO:0000313" key="13">
    <source>
        <dbReference type="Proteomes" id="UP000249134"/>
    </source>
</evidence>
<comment type="similarity">
    <text evidence="3 10">Belongs to the TrpF family.</text>
</comment>
<dbReference type="RefSeq" id="WP_066142323.1">
    <property type="nucleotide sequence ID" value="NZ_CBCSGM010000002.1"/>
</dbReference>
<dbReference type="STRING" id="1348624.GCA_001591545_02500"/>
<evidence type="ECO:0000256" key="1">
    <source>
        <dbReference type="ARBA" id="ARBA00001164"/>
    </source>
</evidence>
<dbReference type="PANTHER" id="PTHR42894:SF1">
    <property type="entry name" value="N-(5'-PHOSPHORIBOSYL)ANTHRANILATE ISOMERASE"/>
    <property type="match status" value="1"/>
</dbReference>
<evidence type="ECO:0000256" key="3">
    <source>
        <dbReference type="ARBA" id="ARBA00007571"/>
    </source>
</evidence>
<keyword evidence="13" id="KW-1185">Reference proteome</keyword>
<protein>
    <recommendedName>
        <fullName evidence="5 10">N-(5'-phosphoribosyl)anthranilate isomerase</fullName>
        <shortName evidence="10">PRAI</shortName>
        <ecNumber evidence="4 10">5.3.1.24</ecNumber>
    </recommendedName>
</protein>
<gene>
    <name evidence="10 12" type="primary">trpF</name>
    <name evidence="12" type="ORF">NCTC4824_00715</name>
</gene>
<dbReference type="GO" id="GO:0004640">
    <property type="term" value="F:phosphoribosylanthranilate isomerase activity"/>
    <property type="evidence" value="ECO:0007669"/>
    <property type="project" value="UniProtKB-UniRule"/>
</dbReference>
<dbReference type="InterPro" id="IPR011060">
    <property type="entry name" value="RibuloseP-bd_barrel"/>
</dbReference>
<dbReference type="CDD" id="cd00405">
    <property type="entry name" value="PRAI"/>
    <property type="match status" value="1"/>
</dbReference>
<dbReference type="SUPFAM" id="SSF51366">
    <property type="entry name" value="Ribulose-phoshate binding barrel"/>
    <property type="match status" value="1"/>
</dbReference>
<dbReference type="InterPro" id="IPR001240">
    <property type="entry name" value="PRAI_dom"/>
</dbReference>
<feature type="domain" description="N-(5'phosphoribosyl) anthranilate isomerase (PRAI)" evidence="11">
    <location>
        <begin position="3"/>
        <end position="195"/>
    </location>
</feature>
<evidence type="ECO:0000259" key="11">
    <source>
        <dbReference type="Pfam" id="PF00697"/>
    </source>
</evidence>
<organism evidence="12 13">
    <name type="scientific">Lederbergia lenta</name>
    <name type="common">Bacillus lentus</name>
    <dbReference type="NCBI Taxonomy" id="1467"/>
    <lineage>
        <taxon>Bacteria</taxon>
        <taxon>Bacillati</taxon>
        <taxon>Bacillota</taxon>
        <taxon>Bacilli</taxon>
        <taxon>Bacillales</taxon>
        <taxon>Bacillaceae</taxon>
        <taxon>Lederbergia</taxon>
    </lineage>
</organism>
<evidence type="ECO:0000256" key="6">
    <source>
        <dbReference type="ARBA" id="ARBA00022605"/>
    </source>
</evidence>
<dbReference type="InterPro" id="IPR013785">
    <property type="entry name" value="Aldolase_TIM"/>
</dbReference>
<dbReference type="PANTHER" id="PTHR42894">
    <property type="entry name" value="N-(5'-PHOSPHORIBOSYL)ANTHRANILATE ISOMERASE"/>
    <property type="match status" value="1"/>
</dbReference>
<name>A0A2X4VM46_LEDLE</name>
<keyword evidence="9 10" id="KW-0413">Isomerase</keyword>
<comment type="pathway">
    <text evidence="2 10">Amino-acid biosynthesis; L-tryptophan biosynthesis; L-tryptophan from chorismate: step 3/5.</text>
</comment>
<evidence type="ECO:0000256" key="9">
    <source>
        <dbReference type="ARBA" id="ARBA00023235"/>
    </source>
</evidence>
<dbReference type="UniPathway" id="UPA00035">
    <property type="reaction ID" value="UER00042"/>
</dbReference>
<sequence>MKVKICGITSEEAAFAASENGADLLGFVFANSTREITPERAGEIIKKLPKHVKTTGVFVNETYENIMRIARIADLDYIQLHGDESPEFCRKISLPVIKAFSINDKDDLNTLRNYECAYYLLDSPGLKFRGGSGIPFDWSLLTDQTIPRGKVILAGGLNEGNVAEAIAKVQPACVDVSSGVETEGKKDIEKITAFIMKAKNEESGKVGSLYST</sequence>
<dbReference type="GO" id="GO:0000162">
    <property type="term" value="P:L-tryptophan biosynthetic process"/>
    <property type="evidence" value="ECO:0007669"/>
    <property type="project" value="UniProtKB-UniRule"/>
</dbReference>
<keyword evidence="6 10" id="KW-0028">Amino-acid biosynthesis</keyword>
<evidence type="ECO:0000256" key="5">
    <source>
        <dbReference type="ARBA" id="ARBA00022272"/>
    </source>
</evidence>
<evidence type="ECO:0000256" key="7">
    <source>
        <dbReference type="ARBA" id="ARBA00022822"/>
    </source>
</evidence>
<dbReference type="Pfam" id="PF00697">
    <property type="entry name" value="PRAI"/>
    <property type="match status" value="1"/>
</dbReference>
<dbReference type="Gene3D" id="3.20.20.70">
    <property type="entry name" value="Aldolase class I"/>
    <property type="match status" value="1"/>
</dbReference>
<evidence type="ECO:0000256" key="2">
    <source>
        <dbReference type="ARBA" id="ARBA00004664"/>
    </source>
</evidence>
<accession>A0A2X4VM46</accession>
<comment type="catalytic activity">
    <reaction evidence="1 10">
        <text>N-(5-phospho-beta-D-ribosyl)anthranilate = 1-(2-carboxyphenylamino)-1-deoxy-D-ribulose 5-phosphate</text>
        <dbReference type="Rhea" id="RHEA:21540"/>
        <dbReference type="ChEBI" id="CHEBI:18277"/>
        <dbReference type="ChEBI" id="CHEBI:58613"/>
        <dbReference type="EC" id="5.3.1.24"/>
    </reaction>
</comment>